<feature type="region of interest" description="Disordered" evidence="11">
    <location>
        <begin position="342"/>
        <end position="362"/>
    </location>
</feature>
<comment type="catalytic activity">
    <reaction evidence="10">
        <text>Fe(2+)(in) = Fe(2+)(out)</text>
        <dbReference type="Rhea" id="RHEA:28486"/>
        <dbReference type="ChEBI" id="CHEBI:29033"/>
    </reaction>
    <physiologicalReaction direction="left-to-right" evidence="10">
        <dbReference type="Rhea" id="RHEA:28487"/>
    </physiologicalReaction>
</comment>
<feature type="region of interest" description="Disordered" evidence="11">
    <location>
        <begin position="494"/>
        <end position="516"/>
    </location>
</feature>
<keyword evidence="7" id="KW-0408">Iron</keyword>
<comment type="subcellular location">
    <subcellularLocation>
        <location evidence="1">Vacuole membrane</location>
        <topology evidence="1">Multi-pass membrane protein</topology>
    </subcellularLocation>
</comment>
<keyword evidence="14" id="KW-1185">Reference proteome</keyword>
<keyword evidence="3" id="KW-0410">Iron transport</keyword>
<organism evidence="13 14">
    <name type="scientific">Zizania palustris</name>
    <name type="common">Northern wild rice</name>
    <dbReference type="NCBI Taxonomy" id="103762"/>
    <lineage>
        <taxon>Eukaryota</taxon>
        <taxon>Viridiplantae</taxon>
        <taxon>Streptophyta</taxon>
        <taxon>Embryophyta</taxon>
        <taxon>Tracheophyta</taxon>
        <taxon>Spermatophyta</taxon>
        <taxon>Magnoliopsida</taxon>
        <taxon>Liliopsida</taxon>
        <taxon>Poales</taxon>
        <taxon>Poaceae</taxon>
        <taxon>BOP clade</taxon>
        <taxon>Oryzoideae</taxon>
        <taxon>Oryzeae</taxon>
        <taxon>Zizaniinae</taxon>
        <taxon>Zizania</taxon>
    </lineage>
</organism>
<evidence type="ECO:0000256" key="6">
    <source>
        <dbReference type="ARBA" id="ARBA00022989"/>
    </source>
</evidence>
<comment type="similarity">
    <text evidence="2">Belongs to the CCC1 family.</text>
</comment>
<dbReference type="OrthoDB" id="70161at2759"/>
<dbReference type="InterPro" id="IPR040182">
    <property type="entry name" value="ATG13"/>
</dbReference>
<keyword evidence="8" id="KW-0406">Ion transport</keyword>
<evidence type="ECO:0000313" key="14">
    <source>
        <dbReference type="Proteomes" id="UP000729402"/>
    </source>
</evidence>
<dbReference type="GO" id="GO:0030026">
    <property type="term" value="P:intracellular manganese ion homeostasis"/>
    <property type="evidence" value="ECO:0007669"/>
    <property type="project" value="InterPro"/>
</dbReference>
<keyword evidence="9" id="KW-0472">Membrane</keyword>
<dbReference type="PANTHER" id="PTHR13430">
    <property type="match status" value="1"/>
</dbReference>
<evidence type="ECO:0000256" key="2">
    <source>
        <dbReference type="ARBA" id="ARBA00007049"/>
    </source>
</evidence>
<evidence type="ECO:0000256" key="8">
    <source>
        <dbReference type="ARBA" id="ARBA00023065"/>
    </source>
</evidence>
<dbReference type="Proteomes" id="UP000729402">
    <property type="component" value="Unassembled WGS sequence"/>
</dbReference>
<dbReference type="Pfam" id="PF01988">
    <property type="entry name" value="VIT1"/>
    <property type="match status" value="1"/>
</dbReference>
<keyword evidence="5" id="KW-0812">Transmembrane</keyword>
<evidence type="ECO:0000256" key="3">
    <source>
        <dbReference type="ARBA" id="ARBA00022496"/>
    </source>
</evidence>
<dbReference type="GO" id="GO:0005829">
    <property type="term" value="C:cytosol"/>
    <property type="evidence" value="ECO:0007669"/>
    <property type="project" value="TreeGrafter"/>
</dbReference>
<proteinExistence type="inferred from homology"/>
<dbReference type="AlphaFoldDB" id="A0A8J5TCF4"/>
<accession>A0A8J5TCF4</accession>
<dbReference type="GO" id="GO:0006826">
    <property type="term" value="P:iron ion transport"/>
    <property type="evidence" value="ECO:0007669"/>
    <property type="project" value="UniProtKB-KW"/>
</dbReference>
<feature type="region of interest" description="Disordered" evidence="11">
    <location>
        <begin position="383"/>
        <end position="457"/>
    </location>
</feature>
<evidence type="ECO:0000256" key="9">
    <source>
        <dbReference type="ARBA" id="ARBA00023136"/>
    </source>
</evidence>
<evidence type="ECO:0000256" key="1">
    <source>
        <dbReference type="ARBA" id="ARBA00004128"/>
    </source>
</evidence>
<feature type="compositionally biased region" description="Basic and acidic residues" evidence="11">
    <location>
        <begin position="349"/>
        <end position="362"/>
    </location>
</feature>
<dbReference type="EMBL" id="JAAALK010000283">
    <property type="protein sequence ID" value="KAG8071616.1"/>
    <property type="molecule type" value="Genomic_DNA"/>
</dbReference>
<dbReference type="GO" id="GO:0000423">
    <property type="term" value="P:mitophagy"/>
    <property type="evidence" value="ECO:0007669"/>
    <property type="project" value="TreeGrafter"/>
</dbReference>
<feature type="domain" description="Autophagy-related protein 13 N-terminal" evidence="12">
    <location>
        <begin position="98"/>
        <end position="211"/>
    </location>
</feature>
<name>A0A8J5TCF4_ZIZPA</name>
<dbReference type="GO" id="GO:0005384">
    <property type="term" value="F:manganese ion transmembrane transporter activity"/>
    <property type="evidence" value="ECO:0007669"/>
    <property type="project" value="InterPro"/>
</dbReference>
<protein>
    <recommendedName>
        <fullName evidence="12">Autophagy-related protein 13 N-terminal domain-containing protein</fullName>
    </recommendedName>
</protein>
<dbReference type="GO" id="GO:0034727">
    <property type="term" value="P:piecemeal microautophagy of the nucleus"/>
    <property type="evidence" value="ECO:0007669"/>
    <property type="project" value="TreeGrafter"/>
</dbReference>
<sequence length="628" mass="66614">MATLSDSAGGGGGGRAGAELMVPQFLLKALHAILAVRVPRQLAAAGTSAASFRRRDRWFHLPLHAPPPPAAAEQLPEPSATEPLVVDIYLSPSGGAGAEEVVERWTVSCEPWSAGARAAAGAGEGLAVNRAYKRCITMLRSVYTALRLLPAYRVFRLLCASGQSYNYEMGFRVGSFAAPFTRAEESAMRTRRFAPVETQLGRLVVSVQYLPSLAAFNLEICSLAPAMIITDYVGSPAAEPMRAFPASLTEAAVSAFPPPSRRPNSWASPVPWPHAPVQQAKFSPPLPLYASPTPSPPTFAGGYPHSRLSGETAPMIIPTTSSGRGPVHHRNMSDPIRGFMLPPPSPKNMRAEAGLHETPTDTRKAEVFRMADLYANLPAAPKIKDSRDESGRFSGVFSSSGSPRLGFSRSSSRLSMQDDTDDADFPFAVDDVDTPDSRPGSSGGKDVGDQASSSSHKSQDAAVGYLVHLLSTDLACIHPWLWNLVVTSAVRRRGPVSVPPPSQSKRMMPTIPPRLLPSTKTSRRRLVVARATASTTWPAHSGSARRCSAPTDGLVSVASLMIGVGAVNNGRKAMLVSGLAGLVAGACSMAIGEFVSVYAQCDIQAAQIERARSGKQDADGEEDLPVGF</sequence>
<evidence type="ECO:0000313" key="13">
    <source>
        <dbReference type="EMBL" id="KAG8071616.1"/>
    </source>
</evidence>
<evidence type="ECO:0000256" key="5">
    <source>
        <dbReference type="ARBA" id="ARBA00022692"/>
    </source>
</evidence>
<keyword evidence="6" id="KW-1133">Transmembrane helix</keyword>
<dbReference type="InterPro" id="IPR008217">
    <property type="entry name" value="Ccc1_fam"/>
</dbReference>
<evidence type="ECO:0000259" key="12">
    <source>
        <dbReference type="Pfam" id="PF10033"/>
    </source>
</evidence>
<keyword evidence="8" id="KW-0813">Transport</keyword>
<dbReference type="GO" id="GO:0000407">
    <property type="term" value="C:phagophore assembly site"/>
    <property type="evidence" value="ECO:0007669"/>
    <property type="project" value="TreeGrafter"/>
</dbReference>
<evidence type="ECO:0000256" key="10">
    <source>
        <dbReference type="ARBA" id="ARBA00044464"/>
    </source>
</evidence>
<dbReference type="FunFam" id="3.30.900.10:FF:000007">
    <property type="entry name" value="Autophagy-related protein 13a"/>
    <property type="match status" value="1"/>
</dbReference>
<feature type="compositionally biased region" description="Low complexity" evidence="11">
    <location>
        <begin position="392"/>
        <end position="415"/>
    </location>
</feature>
<dbReference type="PANTHER" id="PTHR13430:SF19">
    <property type="entry name" value="OS02G0644500 PROTEIN"/>
    <property type="match status" value="1"/>
</dbReference>
<feature type="compositionally biased region" description="Acidic residues" evidence="11">
    <location>
        <begin position="418"/>
        <end position="434"/>
    </location>
</feature>
<reference evidence="13" key="2">
    <citation type="submission" date="2021-02" db="EMBL/GenBank/DDBJ databases">
        <authorList>
            <person name="Kimball J.A."/>
            <person name="Haas M.W."/>
            <person name="Macchietto M."/>
            <person name="Kono T."/>
            <person name="Duquette J."/>
            <person name="Shao M."/>
        </authorList>
    </citation>
    <scope>NUCLEOTIDE SEQUENCE</scope>
    <source>
        <tissue evidence="13">Fresh leaf tissue</tissue>
    </source>
</reference>
<reference evidence="13" key="1">
    <citation type="journal article" date="2021" name="bioRxiv">
        <title>Whole Genome Assembly and Annotation of Northern Wild Rice, Zizania palustris L., Supports a Whole Genome Duplication in the Zizania Genus.</title>
        <authorList>
            <person name="Haas M."/>
            <person name="Kono T."/>
            <person name="Macchietto M."/>
            <person name="Millas R."/>
            <person name="McGilp L."/>
            <person name="Shao M."/>
            <person name="Duquette J."/>
            <person name="Hirsch C.N."/>
            <person name="Kimball J."/>
        </authorList>
    </citation>
    <scope>NUCLEOTIDE SEQUENCE</scope>
    <source>
        <tissue evidence="13">Fresh leaf tissue</tissue>
    </source>
</reference>
<keyword evidence="4" id="KW-0926">Vacuole</keyword>
<dbReference type="InterPro" id="IPR018731">
    <property type="entry name" value="Atg13_N"/>
</dbReference>
<dbReference type="GO" id="GO:0005774">
    <property type="term" value="C:vacuolar membrane"/>
    <property type="evidence" value="ECO:0007669"/>
    <property type="project" value="UniProtKB-SubCell"/>
</dbReference>
<evidence type="ECO:0000256" key="11">
    <source>
        <dbReference type="SAM" id="MobiDB-lite"/>
    </source>
</evidence>
<dbReference type="Pfam" id="PF10033">
    <property type="entry name" value="ATG13"/>
    <property type="match status" value="1"/>
</dbReference>
<comment type="caution">
    <text evidence="13">The sequence shown here is derived from an EMBL/GenBank/DDBJ whole genome shotgun (WGS) entry which is preliminary data.</text>
</comment>
<evidence type="ECO:0000256" key="7">
    <source>
        <dbReference type="ARBA" id="ARBA00023004"/>
    </source>
</evidence>
<gene>
    <name evidence="13" type="ORF">GUJ93_ZPchr0006g44591</name>
</gene>
<dbReference type="GO" id="GO:0034497">
    <property type="term" value="P:protein localization to phagophore assembly site"/>
    <property type="evidence" value="ECO:0007669"/>
    <property type="project" value="TreeGrafter"/>
</dbReference>
<dbReference type="GO" id="GO:1990316">
    <property type="term" value="C:Atg1/ULK1 kinase complex"/>
    <property type="evidence" value="ECO:0007669"/>
    <property type="project" value="InterPro"/>
</dbReference>
<evidence type="ECO:0000256" key="4">
    <source>
        <dbReference type="ARBA" id="ARBA00022554"/>
    </source>
</evidence>